<dbReference type="InterPro" id="IPR031447">
    <property type="entry name" value="MNR"/>
</dbReference>
<dbReference type="CTD" id="9851"/>
<dbReference type="Pfam" id="PF15718">
    <property type="entry name" value="MNR"/>
    <property type="match status" value="3"/>
</dbReference>
<dbReference type="PANTHER" id="PTHR15732">
    <property type="entry name" value="PROTEIN MOONRAKER"/>
    <property type="match status" value="1"/>
</dbReference>
<feature type="region of interest" description="Disordered" evidence="2">
    <location>
        <begin position="107"/>
        <end position="156"/>
    </location>
</feature>
<proteinExistence type="predicted"/>
<name>A0A2D0SWG4_ICTPU</name>
<feature type="region of interest" description="Disordered" evidence="2">
    <location>
        <begin position="693"/>
        <end position="725"/>
    </location>
</feature>
<dbReference type="RefSeq" id="XP_017347022.2">
    <property type="nucleotide sequence ID" value="XM_017491533.3"/>
</dbReference>
<protein>
    <submittedName>
        <fullName evidence="4">Protein moonraker isoform X5</fullName>
    </submittedName>
</protein>
<evidence type="ECO:0000256" key="2">
    <source>
        <dbReference type="SAM" id="MobiDB-lite"/>
    </source>
</evidence>
<dbReference type="Proteomes" id="UP000221080">
    <property type="component" value="Chromosome 17"/>
</dbReference>
<evidence type="ECO:0000256" key="1">
    <source>
        <dbReference type="SAM" id="Coils"/>
    </source>
</evidence>
<dbReference type="PANTHER" id="PTHR15732:SF4">
    <property type="entry name" value="PROTEIN MOONRAKER"/>
    <property type="match status" value="1"/>
</dbReference>
<dbReference type="GO" id="GO:0071539">
    <property type="term" value="P:protein localization to centrosome"/>
    <property type="evidence" value="ECO:0007669"/>
    <property type="project" value="TreeGrafter"/>
</dbReference>
<feature type="region of interest" description="Disordered" evidence="2">
    <location>
        <begin position="457"/>
        <end position="562"/>
    </location>
</feature>
<feature type="compositionally biased region" description="Polar residues" evidence="2">
    <location>
        <begin position="366"/>
        <end position="377"/>
    </location>
</feature>
<feature type="compositionally biased region" description="Basic and acidic residues" evidence="2">
    <location>
        <begin position="474"/>
        <end position="486"/>
    </location>
</feature>
<evidence type="ECO:0000313" key="4">
    <source>
        <dbReference type="RefSeq" id="XP_017347022.2"/>
    </source>
</evidence>
<dbReference type="GO" id="GO:0034451">
    <property type="term" value="C:centriolar satellite"/>
    <property type="evidence" value="ECO:0007669"/>
    <property type="project" value="TreeGrafter"/>
</dbReference>
<feature type="compositionally biased region" description="Polar residues" evidence="2">
    <location>
        <begin position="540"/>
        <end position="562"/>
    </location>
</feature>
<sequence>MSTDYQRGSPVRAAGDIHKYMENGAWVKKDSLDRIPGPQTQLLFNLSLPTNVLNRATQVGSPGPIVIEKLIAHREQQNASESCSSSLRLSVLSEDQLQAAVRLAKKDLRRKRQESINSLSQKTSARPPSPDKNKTDNQQNGLCIKTRQRTTEGCPKTQTKSFKQVLVYTPQKLFQPFKAEQEQSPSSRDPGIKVISNEPQLSKEIRKLQKELETYVQRIEQLVNKGRIVESVEPDEKRRIEIRQQEQAARSARIIYVLQQQVKEIQEDLDKLRSQSVRPTNKCRAVNRLAAAHRGAVRAMKAFIHQLSDPAESRVPAQCKELGQLIRQLSLCSAKVDASQGSAVPETTLDILQKLETLDLVLSKQDSQQEPYMQSISPVRERTSRVSGRSTSIPRFPQAQTAKDARQPKKSSAPKKNRRAAGRGLKAGQIFDQERKEVLKAGIQNLVHMWELREGESRRGPEMDIPKSSSGAAHPDKRKPSVHVRDAAFQQPTVSSKLRESQLPQREASVPWIPTSPHSPVKQRRAVSSRPEPRCLFSPVKNSSQPTGAQAKSQSQGKTSTENIRDVQNGALRQACLDTVAENRQRELNQFSQEEMGDIHRLRAEAGSPTQWNEGAEQATRERLQLLLDCVQKDEEEVRRRFAMISYSDPLLWDMDTGAQRKHNSSRPASPQPIRLTKPAQRLTTTGDIVLQRPVETGGGSENSLMDEEPPDAVPSCPSTDRAQKKGGVRLNVPCCIQKNIQRYREEHDSYLHLVSHAAVGSFNPWAVAESLAEELIMEALAEVAREFQDVCEEYAEAIFTSEFLQPIQSPSPSVS</sequence>
<keyword evidence="3" id="KW-1185">Reference proteome</keyword>
<feature type="compositionally biased region" description="Basic residues" evidence="2">
    <location>
        <begin position="408"/>
        <end position="421"/>
    </location>
</feature>
<reference evidence="4" key="2">
    <citation type="submission" date="2025-08" db="UniProtKB">
        <authorList>
            <consortium name="RefSeq"/>
        </authorList>
    </citation>
    <scope>IDENTIFICATION</scope>
    <source>
        <tissue evidence="4">Blood</tissue>
    </source>
</reference>
<reference evidence="3" key="1">
    <citation type="journal article" date="2016" name="Nat. Commun.">
        <title>The channel catfish genome sequence provides insights into the evolution of scale formation in teleosts.</title>
        <authorList>
            <person name="Liu Z."/>
            <person name="Liu S."/>
            <person name="Yao J."/>
            <person name="Bao L."/>
            <person name="Zhang J."/>
            <person name="Li Y."/>
            <person name="Jiang C."/>
            <person name="Sun L."/>
            <person name="Wang R."/>
            <person name="Zhang Y."/>
            <person name="Zhou T."/>
            <person name="Zeng Q."/>
            <person name="Fu Q."/>
            <person name="Gao S."/>
            <person name="Li N."/>
            <person name="Koren S."/>
            <person name="Jiang Y."/>
            <person name="Zimin A."/>
            <person name="Xu P."/>
            <person name="Phillippy A.M."/>
            <person name="Geng X."/>
            <person name="Song L."/>
            <person name="Sun F."/>
            <person name="Li C."/>
            <person name="Wang X."/>
            <person name="Chen A."/>
            <person name="Jin Y."/>
            <person name="Yuan Z."/>
            <person name="Yang Y."/>
            <person name="Tan S."/>
            <person name="Peatman E."/>
            <person name="Lu J."/>
            <person name="Qin Z."/>
            <person name="Dunham R."/>
            <person name="Li Z."/>
            <person name="Sonstegard T."/>
            <person name="Feng J."/>
            <person name="Danzmann R.G."/>
            <person name="Schroeder S."/>
            <person name="Scheffler B."/>
            <person name="Duke M.V."/>
            <person name="Ballard L."/>
            <person name="Kucuktas H."/>
            <person name="Kaltenboeck L."/>
            <person name="Liu H."/>
            <person name="Armbruster J."/>
            <person name="Xie Y."/>
            <person name="Kirby M.L."/>
            <person name="Tian Y."/>
            <person name="Flanagan M.E."/>
            <person name="Mu W."/>
            <person name="Waldbieser G.C."/>
        </authorList>
    </citation>
    <scope>NUCLEOTIDE SEQUENCE [LARGE SCALE GENOMIC DNA]</scope>
    <source>
        <strain evidence="3">SDA103</strain>
    </source>
</reference>
<feature type="region of interest" description="Disordered" evidence="2">
    <location>
        <begin position="176"/>
        <end position="198"/>
    </location>
</feature>
<feature type="compositionally biased region" description="Polar residues" evidence="2">
    <location>
        <begin position="385"/>
        <end position="401"/>
    </location>
</feature>
<evidence type="ECO:0000313" key="3">
    <source>
        <dbReference type="Proteomes" id="UP000221080"/>
    </source>
</evidence>
<accession>A0A2D0SWG4</accession>
<keyword evidence="1" id="KW-0175">Coiled coil</keyword>
<organism evidence="3 4">
    <name type="scientific">Ictalurus punctatus</name>
    <name type="common">Channel catfish</name>
    <name type="synonym">Silurus punctatus</name>
    <dbReference type="NCBI Taxonomy" id="7998"/>
    <lineage>
        <taxon>Eukaryota</taxon>
        <taxon>Metazoa</taxon>
        <taxon>Chordata</taxon>
        <taxon>Craniata</taxon>
        <taxon>Vertebrata</taxon>
        <taxon>Euteleostomi</taxon>
        <taxon>Actinopterygii</taxon>
        <taxon>Neopterygii</taxon>
        <taxon>Teleostei</taxon>
        <taxon>Ostariophysi</taxon>
        <taxon>Siluriformes</taxon>
        <taxon>Ictaluridae</taxon>
        <taxon>Ictalurus</taxon>
    </lineage>
</organism>
<dbReference type="GO" id="GO:0007099">
    <property type="term" value="P:centriole replication"/>
    <property type="evidence" value="ECO:0007669"/>
    <property type="project" value="InterPro"/>
</dbReference>
<dbReference type="GeneID" id="108278282"/>
<feature type="coiled-coil region" evidence="1">
    <location>
        <begin position="198"/>
        <end position="225"/>
    </location>
</feature>
<gene>
    <name evidence="4" type="primary">kiaa0753</name>
</gene>
<dbReference type="AlphaFoldDB" id="A0A2D0SWG4"/>
<feature type="compositionally biased region" description="Polar residues" evidence="2">
    <location>
        <begin position="115"/>
        <end position="126"/>
    </location>
</feature>
<feature type="region of interest" description="Disordered" evidence="2">
    <location>
        <begin position="366"/>
        <end position="429"/>
    </location>
</feature>